<keyword evidence="5" id="KW-0597">Phosphoprotein</keyword>
<feature type="region of interest" description="Disordered" evidence="12">
    <location>
        <begin position="129"/>
        <end position="182"/>
    </location>
</feature>
<feature type="region of interest" description="Disordered" evidence="12">
    <location>
        <begin position="641"/>
        <end position="684"/>
    </location>
</feature>
<feature type="compositionally biased region" description="Basic and acidic residues" evidence="12">
    <location>
        <begin position="818"/>
        <end position="827"/>
    </location>
</feature>
<feature type="region of interest" description="Disordered" evidence="12">
    <location>
        <begin position="877"/>
        <end position="969"/>
    </location>
</feature>
<evidence type="ECO:0000256" key="3">
    <source>
        <dbReference type="ARBA" id="ARBA00017619"/>
    </source>
</evidence>
<evidence type="ECO:0000256" key="6">
    <source>
        <dbReference type="ARBA" id="ARBA00022690"/>
    </source>
</evidence>
<keyword evidence="6" id="KW-0646">Protease inhibitor</keyword>
<evidence type="ECO:0000256" key="11">
    <source>
        <dbReference type="ARBA" id="ARBA00033013"/>
    </source>
</evidence>
<dbReference type="GO" id="GO:0005737">
    <property type="term" value="C:cytoplasm"/>
    <property type="evidence" value="ECO:0007669"/>
    <property type="project" value="TreeGrafter"/>
</dbReference>
<feature type="region of interest" description="Disordered" evidence="12">
    <location>
        <begin position="404"/>
        <end position="425"/>
    </location>
</feature>
<evidence type="ECO:0000256" key="7">
    <source>
        <dbReference type="ARBA" id="ARBA00022704"/>
    </source>
</evidence>
<sequence>MGQILSWIRGPRDTPALQDVAVEEQYEQWICELQLYRGCEECRNAAVWCHSRQKTFGWVIVTFLSLSVASSLQSQPNQATPKPAAQVSTVKPAQFEVQVEVPSPAVKTTEAAAAVDPFDALASILPSAGPAAPSQPVYTGPEVQEHGVTAEKGQKCGERDDTLPPGYRFEDMPPAPVDVKPKDVPKPLSTDEALDSLSAGFSTSTVPPAPKKQEKVVTPVAAPPVAVCPAAPADKKAKMEKVSDDFSLAAAIPSTKTVPPVAVSAAPPADKKQKMEKAAAGFSLEAGLGTKVDTKPKRNEGASMSLDALSALGGTLPTDEPKPEPPELRPEDIVSEDKSKKKKGVRVGEREDALPPEYRFKEEDLKKLPAPKPEPSIGTGEALDILSGDFLTSSAAPAVQAPVVSSSAARAQKAPAPPGDKKAKKVVAVDDFSLEAGLSAASAKGDSIPVDALSALGDTLATDEPKPEPPKLRPEDIVTEDKSKKEKGVRVGEREDTLPPDYRFNAEELKKLPAPKPEVRRGQPKIGTDEAMDILSGDFMTSSAAPAVQAPVRTLPAPPAQKKAEDLSALDVLAGDFVASTKAAGVQAPVPPPAKKAPEIAVCPLEEQCNLEALPAEPEPTKPKIVKGCSLPLDALSALGDTLAADEPKPEPPKLRPEDIVTEDKHKKEKGVLVGERDDTLPPEYKFDEEALKKLPAPKPQPAMGTGEALNILSGDFLTSSAAPSVQAPVVLPPAPPAQPCDFALDALAGEFAASAAAPTVKASRCPPAEANLQLPGEADNALDALSDTLRDITPAPQPAPVPTKDIVKEKEIVKEKLIKMGERDDSLPPEYQPTEEDLKSMSKMKVKATATSKQESMDDKTALDLLSGDFSAAAQPPALVTSSTTTLEPPALDSEPLKPMAGPVLDSLADTLLPEASKSKTKTEKPKGKSKSKSRSKTQHAAEPSSTGLPKAPLSSDVVPSTAQGGKS</sequence>
<evidence type="ECO:0000256" key="9">
    <source>
        <dbReference type="ARBA" id="ARBA00022843"/>
    </source>
</evidence>
<evidence type="ECO:0000256" key="1">
    <source>
        <dbReference type="ARBA" id="ARBA00002637"/>
    </source>
</evidence>
<dbReference type="PANTHER" id="PTHR10077">
    <property type="entry name" value="CALPASTATIN"/>
    <property type="match status" value="1"/>
</dbReference>
<dbReference type="EMBL" id="CAJRST010033334">
    <property type="protein sequence ID" value="CAG5983391.1"/>
    <property type="molecule type" value="Genomic_DNA"/>
</dbReference>
<dbReference type="Pfam" id="PF00748">
    <property type="entry name" value="Calpain_inhib"/>
    <property type="match status" value="5"/>
</dbReference>
<protein>
    <recommendedName>
        <fullName evidence="3">Calpastatin</fullName>
    </recommendedName>
    <alternativeName>
        <fullName evidence="11">Calpain inhibitor</fullName>
    </alternativeName>
</protein>
<keyword evidence="14" id="KW-1185">Reference proteome</keyword>
<feature type="compositionally biased region" description="Basic residues" evidence="12">
    <location>
        <begin position="929"/>
        <end position="939"/>
    </location>
</feature>
<feature type="region of interest" description="Disordered" evidence="12">
    <location>
        <begin position="456"/>
        <end position="502"/>
    </location>
</feature>
<evidence type="ECO:0000313" key="13">
    <source>
        <dbReference type="EMBL" id="CAG5983391.1"/>
    </source>
</evidence>
<evidence type="ECO:0000256" key="8">
    <source>
        <dbReference type="ARBA" id="ARBA00022737"/>
    </source>
</evidence>
<feature type="compositionally biased region" description="Basic and acidic residues" evidence="12">
    <location>
        <begin position="143"/>
        <end position="162"/>
    </location>
</feature>
<keyword evidence="8" id="KW-0677">Repeat</keyword>
<keyword evidence="10" id="KW-0007">Acetylation</keyword>
<evidence type="ECO:0000256" key="2">
    <source>
        <dbReference type="ARBA" id="ARBA00009487"/>
    </source>
</evidence>
<evidence type="ECO:0000256" key="5">
    <source>
        <dbReference type="ARBA" id="ARBA00022553"/>
    </source>
</evidence>
<evidence type="ECO:0000313" key="14">
    <source>
        <dbReference type="Proteomes" id="UP000677803"/>
    </source>
</evidence>
<dbReference type="GO" id="GO:0010859">
    <property type="term" value="F:calcium-dependent cysteine-type endopeptidase inhibitor activity"/>
    <property type="evidence" value="ECO:0007669"/>
    <property type="project" value="TreeGrafter"/>
</dbReference>
<comment type="similarity">
    <text evidence="2">Belongs to the protease inhibitor I27 (calpastatin) family.</text>
</comment>
<comment type="function">
    <text evidence="1">Specific inhibition of calpain (calcium-dependent cysteine protease). Plays a key role in postmortem tenderization of meat and have been proposed to be involved in muscle protein degradation in living tissue.</text>
</comment>
<dbReference type="InterPro" id="IPR001259">
    <property type="entry name" value="Prot_inh_calpain"/>
</dbReference>
<feature type="compositionally biased region" description="Basic and acidic residues" evidence="12">
    <location>
        <begin position="646"/>
        <end position="666"/>
    </location>
</feature>
<feature type="compositionally biased region" description="Low complexity" evidence="12">
    <location>
        <begin position="404"/>
        <end position="414"/>
    </location>
</feature>
<feature type="compositionally biased region" description="Polar residues" evidence="12">
    <location>
        <begin position="959"/>
        <end position="969"/>
    </location>
</feature>
<dbReference type="AlphaFoldDB" id="A0A8S4BL84"/>
<feature type="compositionally biased region" description="Low complexity" evidence="12">
    <location>
        <begin position="258"/>
        <end position="268"/>
    </location>
</feature>
<feature type="compositionally biased region" description="Basic and acidic residues" evidence="12">
    <location>
        <begin position="675"/>
        <end position="684"/>
    </location>
</feature>
<feature type="compositionally biased region" description="Basic and acidic residues" evidence="12">
    <location>
        <begin position="463"/>
        <end position="497"/>
    </location>
</feature>
<comment type="caution">
    <text evidence="13">The sequence shown here is derived from an EMBL/GenBank/DDBJ whole genome shotgun (WGS) entry which is preliminary data.</text>
</comment>
<dbReference type="InterPro" id="IPR026998">
    <property type="entry name" value="Calpastatin"/>
</dbReference>
<reference evidence="13" key="1">
    <citation type="submission" date="2021-05" db="EMBL/GenBank/DDBJ databases">
        <authorList>
            <person name="Tigano A."/>
        </authorList>
    </citation>
    <scope>NUCLEOTIDE SEQUENCE</scope>
</reference>
<feature type="compositionally biased region" description="Basic and acidic residues" evidence="12">
    <location>
        <begin position="507"/>
        <end position="521"/>
    </location>
</feature>
<organism evidence="13 14">
    <name type="scientific">Menidia menidia</name>
    <name type="common">Atlantic silverside</name>
    <dbReference type="NCBI Taxonomy" id="238744"/>
    <lineage>
        <taxon>Eukaryota</taxon>
        <taxon>Metazoa</taxon>
        <taxon>Chordata</taxon>
        <taxon>Craniata</taxon>
        <taxon>Vertebrata</taxon>
        <taxon>Euteleostomi</taxon>
        <taxon>Actinopterygii</taxon>
        <taxon>Neopterygii</taxon>
        <taxon>Teleostei</taxon>
        <taxon>Neoteleostei</taxon>
        <taxon>Acanthomorphata</taxon>
        <taxon>Ovalentaria</taxon>
        <taxon>Atherinomorphae</taxon>
        <taxon>Atheriniformes</taxon>
        <taxon>Atherinopsidae</taxon>
        <taxon>Menidiinae</taxon>
        <taxon>Menidia</taxon>
    </lineage>
</organism>
<feature type="region of interest" description="Disordered" evidence="12">
    <location>
        <begin position="818"/>
        <end position="861"/>
    </location>
</feature>
<dbReference type="PANTHER" id="PTHR10077:SF0">
    <property type="entry name" value="CALPASTATIN"/>
    <property type="match status" value="1"/>
</dbReference>
<evidence type="ECO:0000256" key="12">
    <source>
        <dbReference type="SAM" id="MobiDB-lite"/>
    </source>
</evidence>
<keyword evidence="7" id="KW-0789">Thiol protease inhibitor</keyword>
<evidence type="ECO:0000256" key="10">
    <source>
        <dbReference type="ARBA" id="ARBA00022990"/>
    </source>
</evidence>
<feature type="region of interest" description="Disordered" evidence="12">
    <location>
        <begin position="257"/>
        <end position="381"/>
    </location>
</feature>
<dbReference type="Proteomes" id="UP000677803">
    <property type="component" value="Unassembled WGS sequence"/>
</dbReference>
<gene>
    <name evidence="13" type="ORF">MMEN_LOCUS16635</name>
</gene>
<keyword evidence="9" id="KW-0832">Ubl conjugation</keyword>
<proteinExistence type="inferred from homology"/>
<name>A0A8S4BL84_9TELE</name>
<keyword evidence="4" id="KW-1017">Isopeptide bond</keyword>
<dbReference type="OrthoDB" id="8926414at2759"/>
<feature type="compositionally biased region" description="Basic and acidic residues" evidence="12">
    <location>
        <begin position="319"/>
        <end position="339"/>
    </location>
</feature>
<feature type="compositionally biased region" description="Basic and acidic residues" evidence="12">
    <location>
        <begin position="346"/>
        <end position="367"/>
    </location>
</feature>
<feature type="compositionally biased region" description="Basic and acidic residues" evidence="12">
    <location>
        <begin position="918"/>
        <end position="928"/>
    </location>
</feature>
<feature type="region of interest" description="Disordered" evidence="12">
    <location>
        <begin position="507"/>
        <end position="526"/>
    </location>
</feature>
<accession>A0A8S4BL84</accession>
<evidence type="ECO:0000256" key="4">
    <source>
        <dbReference type="ARBA" id="ARBA00022499"/>
    </source>
</evidence>